<evidence type="ECO:0000313" key="2">
    <source>
        <dbReference type="Proteomes" id="UP000754883"/>
    </source>
</evidence>
<protein>
    <submittedName>
        <fullName evidence="1">Uncharacterized protein</fullName>
    </submittedName>
</protein>
<proteinExistence type="predicted"/>
<name>A0A9N9Y097_9HYPO</name>
<sequence>MPTRRDPAVNDVVETKVGSVTLTVRILDIEFGNYTRTEIVEVLRAPEGHDFPEIITIKRLGRQYGPLNSYFVQAFYGAKAYTRDAASNRSSPRY</sequence>
<gene>
    <name evidence="1" type="ORF">CBYS24578_00012632</name>
</gene>
<keyword evidence="2" id="KW-1185">Reference proteome</keyword>
<reference evidence="1" key="1">
    <citation type="submission" date="2021-10" db="EMBL/GenBank/DDBJ databases">
        <authorList>
            <person name="Piombo E."/>
        </authorList>
    </citation>
    <scope>NUCLEOTIDE SEQUENCE</scope>
</reference>
<dbReference type="AlphaFoldDB" id="A0A9N9Y097"/>
<organism evidence="1 2">
    <name type="scientific">Clonostachys byssicola</name>
    <dbReference type="NCBI Taxonomy" id="160290"/>
    <lineage>
        <taxon>Eukaryota</taxon>
        <taxon>Fungi</taxon>
        <taxon>Dikarya</taxon>
        <taxon>Ascomycota</taxon>
        <taxon>Pezizomycotina</taxon>
        <taxon>Sordariomycetes</taxon>
        <taxon>Hypocreomycetidae</taxon>
        <taxon>Hypocreales</taxon>
        <taxon>Bionectriaceae</taxon>
        <taxon>Clonostachys</taxon>
    </lineage>
</organism>
<evidence type="ECO:0000313" key="1">
    <source>
        <dbReference type="EMBL" id="CAG9986351.1"/>
    </source>
</evidence>
<dbReference type="OrthoDB" id="5140364at2759"/>
<dbReference type="Proteomes" id="UP000754883">
    <property type="component" value="Unassembled WGS sequence"/>
</dbReference>
<dbReference type="EMBL" id="CABFNO020001404">
    <property type="protein sequence ID" value="CAG9986351.1"/>
    <property type="molecule type" value="Genomic_DNA"/>
</dbReference>
<accession>A0A9N9Y097</accession>
<comment type="caution">
    <text evidence="1">The sequence shown here is derived from an EMBL/GenBank/DDBJ whole genome shotgun (WGS) entry which is preliminary data.</text>
</comment>